<evidence type="ECO:0000256" key="1">
    <source>
        <dbReference type="ARBA" id="ARBA00004167"/>
    </source>
</evidence>
<protein>
    <recommendedName>
        <fullName evidence="10">Regulator of SigK</fullName>
    </recommendedName>
    <alternativeName>
        <fullName evidence="9">Sigma-K anti-sigma factor RskA</fullName>
    </alternativeName>
</protein>
<evidence type="ECO:0000313" key="14">
    <source>
        <dbReference type="EMBL" id="SDY41601.1"/>
    </source>
</evidence>
<feature type="domain" description="Anti-sigma K factor RskA C-terminal" evidence="13">
    <location>
        <begin position="141"/>
        <end position="282"/>
    </location>
</feature>
<reference evidence="14 15" key="1">
    <citation type="submission" date="2016-10" db="EMBL/GenBank/DDBJ databases">
        <authorList>
            <person name="de Groot N.N."/>
        </authorList>
    </citation>
    <scope>NUCLEOTIDE SEQUENCE [LARGE SCALE GENOMIC DNA]</scope>
    <source>
        <strain evidence="14 15">CGMCC 4.3491</strain>
    </source>
</reference>
<dbReference type="InterPro" id="IPR041916">
    <property type="entry name" value="Anti_sigma_zinc_sf"/>
</dbReference>
<dbReference type="GO" id="GO:0016989">
    <property type="term" value="F:sigma factor antagonist activity"/>
    <property type="evidence" value="ECO:0007669"/>
    <property type="project" value="TreeGrafter"/>
</dbReference>
<name>A0A1H3JNX1_9MICO</name>
<dbReference type="PANTHER" id="PTHR37461">
    <property type="entry name" value="ANTI-SIGMA-K FACTOR RSKA"/>
    <property type="match status" value="1"/>
</dbReference>
<evidence type="ECO:0000313" key="15">
    <source>
        <dbReference type="Proteomes" id="UP000198891"/>
    </source>
</evidence>
<dbReference type="PANTHER" id="PTHR37461:SF1">
    <property type="entry name" value="ANTI-SIGMA-K FACTOR RSKA"/>
    <property type="match status" value="1"/>
</dbReference>
<dbReference type="AlphaFoldDB" id="A0A1H3JNX1"/>
<dbReference type="GO" id="GO:0006417">
    <property type="term" value="P:regulation of translation"/>
    <property type="evidence" value="ECO:0007669"/>
    <property type="project" value="TreeGrafter"/>
</dbReference>
<feature type="compositionally biased region" description="Low complexity" evidence="11">
    <location>
        <begin position="85"/>
        <end position="103"/>
    </location>
</feature>
<dbReference type="STRING" id="381665.SAMN05216554_0256"/>
<keyword evidence="15" id="KW-1185">Reference proteome</keyword>
<proteinExistence type="predicted"/>
<keyword evidence="3" id="KW-1003">Cell membrane</keyword>
<feature type="transmembrane region" description="Helical" evidence="12">
    <location>
        <begin position="137"/>
        <end position="160"/>
    </location>
</feature>
<sequence length="288" mass="28896">MNDRHDDDDPRLSTGAYSLDAVSPDEAEAFERATDASESLREETDGLVETAGLLGLAITPVTPSERMKAELMAKLATTAQLPRQEPVAAVPDASAEPESAAPAAPTPVETPAPDARTASTAPRAESRARSRWFARPATLVAGIAAAAALFVGGGVVGTAVSGGFGTSSVTDASAAGLAEITAAEDSQRSTVPVEGGGTATLVWSNTLGRSAIVVDGLTPLPDGKVYEAWYIDAEGAAPAGTFTASGEGTSWHVLAGAMNPGDAIGVTVEPAGGSTTPTTDPIIVGQTA</sequence>
<evidence type="ECO:0000256" key="12">
    <source>
        <dbReference type="SAM" id="Phobius"/>
    </source>
</evidence>
<gene>
    <name evidence="14" type="ORF">SAMN05216554_0256</name>
</gene>
<organism evidence="14 15">
    <name type="scientific">Herbiconiux ginsengi</name>
    <dbReference type="NCBI Taxonomy" id="381665"/>
    <lineage>
        <taxon>Bacteria</taxon>
        <taxon>Bacillati</taxon>
        <taxon>Actinomycetota</taxon>
        <taxon>Actinomycetes</taxon>
        <taxon>Micrococcales</taxon>
        <taxon>Microbacteriaceae</taxon>
        <taxon>Herbiconiux</taxon>
    </lineage>
</organism>
<evidence type="ECO:0000256" key="2">
    <source>
        <dbReference type="ARBA" id="ARBA00004236"/>
    </source>
</evidence>
<evidence type="ECO:0000256" key="3">
    <source>
        <dbReference type="ARBA" id="ARBA00022475"/>
    </source>
</evidence>
<accession>A0A1H3JNX1</accession>
<dbReference type="Gene3D" id="1.10.10.1320">
    <property type="entry name" value="Anti-sigma factor, zinc-finger domain"/>
    <property type="match status" value="1"/>
</dbReference>
<feature type="region of interest" description="Disordered" evidence="11">
    <location>
        <begin position="1"/>
        <end position="24"/>
    </location>
</feature>
<dbReference type="Pfam" id="PF10099">
    <property type="entry name" value="RskA_C"/>
    <property type="match status" value="1"/>
</dbReference>
<dbReference type="RefSeq" id="WP_092547721.1">
    <property type="nucleotide sequence ID" value="NZ_FNPZ01000001.1"/>
</dbReference>
<keyword evidence="7 12" id="KW-0472">Membrane</keyword>
<evidence type="ECO:0000256" key="7">
    <source>
        <dbReference type="ARBA" id="ARBA00023136"/>
    </source>
</evidence>
<keyword evidence="5 12" id="KW-1133">Transmembrane helix</keyword>
<dbReference type="OrthoDB" id="153510at2"/>
<comment type="subcellular location">
    <subcellularLocation>
        <location evidence="2">Cell membrane</location>
    </subcellularLocation>
    <subcellularLocation>
        <location evidence="1">Membrane</location>
        <topology evidence="1">Single-pass membrane protein</topology>
    </subcellularLocation>
</comment>
<dbReference type="InterPro" id="IPR018764">
    <property type="entry name" value="RskA_C"/>
</dbReference>
<keyword evidence="4 12" id="KW-0812">Transmembrane</keyword>
<feature type="region of interest" description="Disordered" evidence="11">
    <location>
        <begin position="83"/>
        <end position="129"/>
    </location>
</feature>
<keyword evidence="8" id="KW-0804">Transcription</keyword>
<evidence type="ECO:0000256" key="11">
    <source>
        <dbReference type="SAM" id="MobiDB-lite"/>
    </source>
</evidence>
<evidence type="ECO:0000256" key="6">
    <source>
        <dbReference type="ARBA" id="ARBA00023015"/>
    </source>
</evidence>
<dbReference type="InterPro" id="IPR051474">
    <property type="entry name" value="Anti-sigma-K/W_factor"/>
</dbReference>
<evidence type="ECO:0000256" key="9">
    <source>
        <dbReference type="ARBA" id="ARBA00029829"/>
    </source>
</evidence>
<evidence type="ECO:0000259" key="13">
    <source>
        <dbReference type="Pfam" id="PF10099"/>
    </source>
</evidence>
<dbReference type="EMBL" id="FNPZ01000001">
    <property type="protein sequence ID" value="SDY41601.1"/>
    <property type="molecule type" value="Genomic_DNA"/>
</dbReference>
<dbReference type="GO" id="GO:0005886">
    <property type="term" value="C:plasma membrane"/>
    <property type="evidence" value="ECO:0007669"/>
    <property type="project" value="UniProtKB-SubCell"/>
</dbReference>
<evidence type="ECO:0000256" key="10">
    <source>
        <dbReference type="ARBA" id="ARBA00030803"/>
    </source>
</evidence>
<evidence type="ECO:0000256" key="5">
    <source>
        <dbReference type="ARBA" id="ARBA00022989"/>
    </source>
</evidence>
<feature type="compositionally biased region" description="Basic and acidic residues" evidence="11">
    <location>
        <begin position="1"/>
        <end position="11"/>
    </location>
</feature>
<evidence type="ECO:0000256" key="4">
    <source>
        <dbReference type="ARBA" id="ARBA00022692"/>
    </source>
</evidence>
<evidence type="ECO:0000256" key="8">
    <source>
        <dbReference type="ARBA" id="ARBA00023163"/>
    </source>
</evidence>
<keyword evidence="6" id="KW-0805">Transcription regulation</keyword>
<dbReference type="Proteomes" id="UP000198891">
    <property type="component" value="Unassembled WGS sequence"/>
</dbReference>